<dbReference type="AlphaFoldDB" id="A0A6A6A6Y2"/>
<feature type="region of interest" description="Disordered" evidence="1">
    <location>
        <begin position="135"/>
        <end position="227"/>
    </location>
</feature>
<sequence length="420" mass="46494">MSRPSVPYGGTTGSSYMSSTEQDNFSQAQLDQLFAAVENGYSSNDTGVLNDLDYRFDSSLVADSSNPSTISTPNYSNYSFTEANTYPTPGPSTPHPYPFELQQQFQPNTTASAPTYGHNHPLPVFSHTNNRFFRSTQPPQPYVRRRSLSQGDAERIATTNTVPANPTFFRLQAPRARSAAAEDDNYRKRRGAPYPKHGRSASQGPGARGRQSRGETPTSMPWGMQGGMLPTPIGTPLSAMDMDSPNARPTYHGGMPMNPTGMPMQYEYSNDLMLRHMTGLDQLAKSRQIIEIGAMAVYDKVRLDPRLDQETGKSIHERILEKLEDVERYLKEGGVDCEQVLRSCTTIREALARKIEDEDALNRDKEISSVEEDADSLNAPSKVYGDGGLCDGGIEDNEDGDLMTMLMKENERFEAGKEDV</sequence>
<dbReference type="GeneID" id="54404513"/>
<name>A0A6A6A6Y2_9PLEO</name>
<feature type="region of interest" description="Disordered" evidence="1">
    <location>
        <begin position="1"/>
        <end position="24"/>
    </location>
</feature>
<gene>
    <name evidence="2" type="ORF">P153DRAFT_296360</name>
</gene>
<keyword evidence="3" id="KW-1185">Reference proteome</keyword>
<evidence type="ECO:0000313" key="3">
    <source>
        <dbReference type="Proteomes" id="UP000799771"/>
    </source>
</evidence>
<organism evidence="2 3">
    <name type="scientific">Dothidotthia symphoricarpi CBS 119687</name>
    <dbReference type="NCBI Taxonomy" id="1392245"/>
    <lineage>
        <taxon>Eukaryota</taxon>
        <taxon>Fungi</taxon>
        <taxon>Dikarya</taxon>
        <taxon>Ascomycota</taxon>
        <taxon>Pezizomycotina</taxon>
        <taxon>Dothideomycetes</taxon>
        <taxon>Pleosporomycetidae</taxon>
        <taxon>Pleosporales</taxon>
        <taxon>Dothidotthiaceae</taxon>
        <taxon>Dothidotthia</taxon>
    </lineage>
</organism>
<dbReference type="EMBL" id="ML977512">
    <property type="protein sequence ID" value="KAF2126834.1"/>
    <property type="molecule type" value="Genomic_DNA"/>
</dbReference>
<dbReference type="OrthoDB" id="3794317at2759"/>
<dbReference type="RefSeq" id="XP_033521226.1">
    <property type="nucleotide sequence ID" value="XM_033664081.1"/>
</dbReference>
<protein>
    <submittedName>
        <fullName evidence="2">Uncharacterized protein</fullName>
    </submittedName>
</protein>
<proteinExistence type="predicted"/>
<feature type="compositionally biased region" description="Basic residues" evidence="1">
    <location>
        <begin position="187"/>
        <end position="199"/>
    </location>
</feature>
<dbReference type="Proteomes" id="UP000799771">
    <property type="component" value="Unassembled WGS sequence"/>
</dbReference>
<evidence type="ECO:0000313" key="2">
    <source>
        <dbReference type="EMBL" id="KAF2126834.1"/>
    </source>
</evidence>
<accession>A0A6A6A6Y2</accession>
<reference evidence="2" key="1">
    <citation type="journal article" date="2020" name="Stud. Mycol.">
        <title>101 Dothideomycetes genomes: a test case for predicting lifestyles and emergence of pathogens.</title>
        <authorList>
            <person name="Haridas S."/>
            <person name="Albert R."/>
            <person name="Binder M."/>
            <person name="Bloem J."/>
            <person name="Labutti K."/>
            <person name="Salamov A."/>
            <person name="Andreopoulos B."/>
            <person name="Baker S."/>
            <person name="Barry K."/>
            <person name="Bills G."/>
            <person name="Bluhm B."/>
            <person name="Cannon C."/>
            <person name="Castanera R."/>
            <person name="Culley D."/>
            <person name="Daum C."/>
            <person name="Ezra D."/>
            <person name="Gonzalez J."/>
            <person name="Henrissat B."/>
            <person name="Kuo A."/>
            <person name="Liang C."/>
            <person name="Lipzen A."/>
            <person name="Lutzoni F."/>
            <person name="Magnuson J."/>
            <person name="Mondo S."/>
            <person name="Nolan M."/>
            <person name="Ohm R."/>
            <person name="Pangilinan J."/>
            <person name="Park H.-J."/>
            <person name="Ramirez L."/>
            <person name="Alfaro M."/>
            <person name="Sun H."/>
            <person name="Tritt A."/>
            <person name="Yoshinaga Y."/>
            <person name="Zwiers L.-H."/>
            <person name="Turgeon B."/>
            <person name="Goodwin S."/>
            <person name="Spatafora J."/>
            <person name="Crous P."/>
            <person name="Grigoriev I."/>
        </authorList>
    </citation>
    <scope>NUCLEOTIDE SEQUENCE</scope>
    <source>
        <strain evidence="2">CBS 119687</strain>
    </source>
</reference>
<evidence type="ECO:0000256" key="1">
    <source>
        <dbReference type="SAM" id="MobiDB-lite"/>
    </source>
</evidence>